<sequence length="174" mass="20193">MQEQTCEICGTCCKCCCNCTCSYDSWSNWCVSLWCKWCVCYDELTKFNEGYQDMDAENSVITEQPSAQKCNFSTNKVIQKSPSTDYEDDIINEYSITQRFGHTTDYRMQMLISKAIYFTNKAEENGERELLKNSSLHIYENENFYRQTSGNGKNLIIVNFENEDVVVESIGFKC</sequence>
<keyword evidence="2" id="KW-1185">Reference proteome</keyword>
<gene>
    <name evidence="1" type="ORF">MCOR_4472</name>
</gene>
<evidence type="ECO:0000313" key="1">
    <source>
        <dbReference type="EMBL" id="CAC5362845.1"/>
    </source>
</evidence>
<evidence type="ECO:0000313" key="2">
    <source>
        <dbReference type="Proteomes" id="UP000507470"/>
    </source>
</evidence>
<protein>
    <submittedName>
        <fullName evidence="1">Uncharacterized protein</fullName>
    </submittedName>
</protein>
<proteinExistence type="predicted"/>
<dbReference type="Proteomes" id="UP000507470">
    <property type="component" value="Unassembled WGS sequence"/>
</dbReference>
<dbReference type="AlphaFoldDB" id="A0A6J8A6R3"/>
<reference evidence="1 2" key="1">
    <citation type="submission" date="2020-06" db="EMBL/GenBank/DDBJ databases">
        <authorList>
            <person name="Li R."/>
            <person name="Bekaert M."/>
        </authorList>
    </citation>
    <scope>NUCLEOTIDE SEQUENCE [LARGE SCALE GENOMIC DNA]</scope>
    <source>
        <strain evidence="2">wild</strain>
    </source>
</reference>
<dbReference type="EMBL" id="CACVKT020000765">
    <property type="protein sequence ID" value="CAC5362845.1"/>
    <property type="molecule type" value="Genomic_DNA"/>
</dbReference>
<dbReference type="OrthoDB" id="10607444at2759"/>
<name>A0A6J8A6R3_MYTCO</name>
<accession>A0A6J8A6R3</accession>
<organism evidence="1 2">
    <name type="scientific">Mytilus coruscus</name>
    <name type="common">Sea mussel</name>
    <dbReference type="NCBI Taxonomy" id="42192"/>
    <lineage>
        <taxon>Eukaryota</taxon>
        <taxon>Metazoa</taxon>
        <taxon>Spiralia</taxon>
        <taxon>Lophotrochozoa</taxon>
        <taxon>Mollusca</taxon>
        <taxon>Bivalvia</taxon>
        <taxon>Autobranchia</taxon>
        <taxon>Pteriomorphia</taxon>
        <taxon>Mytilida</taxon>
        <taxon>Mytiloidea</taxon>
        <taxon>Mytilidae</taxon>
        <taxon>Mytilinae</taxon>
        <taxon>Mytilus</taxon>
    </lineage>
</organism>